<dbReference type="Pfam" id="PF02995">
    <property type="entry name" value="DUF229"/>
    <property type="match status" value="1"/>
</dbReference>
<dbReference type="EMBL" id="JBJKFK010001446">
    <property type="protein sequence ID" value="KAL3313074.1"/>
    <property type="molecule type" value="Genomic_DNA"/>
</dbReference>
<proteinExistence type="predicted"/>
<evidence type="ECO:0000313" key="2">
    <source>
        <dbReference type="Proteomes" id="UP001626550"/>
    </source>
</evidence>
<reference evidence="1 2" key="1">
    <citation type="submission" date="2024-11" db="EMBL/GenBank/DDBJ databases">
        <title>Adaptive evolution of stress response genes in parasites aligns with host niche diversity.</title>
        <authorList>
            <person name="Hahn C."/>
            <person name="Resl P."/>
        </authorList>
    </citation>
    <scope>NUCLEOTIDE SEQUENCE [LARGE SCALE GENOMIC DNA]</scope>
    <source>
        <strain evidence="1">EGGRZ-B1_66</strain>
        <tissue evidence="1">Body</tissue>
    </source>
</reference>
<dbReference type="PANTHER" id="PTHR10974:SF1">
    <property type="entry name" value="FI08016P-RELATED"/>
    <property type="match status" value="1"/>
</dbReference>
<dbReference type="Proteomes" id="UP001626550">
    <property type="component" value="Unassembled WGS sequence"/>
</dbReference>
<sequence length="307" mass="34952">MLYLNSKAIFGSNYRLSFGEYENLQPRARTCSIPRTGLMLPKPIPFGPCDPLLNSNLPDHVYLENRIIRIVGGKADTFGCELLVITRYSDFNVGFVDPVYDIYDGFDTSNITGGHQFQARCRLKPEFASITSIKANIKIFLLCGADRERKATSLSDHMNVLLIGMDSTSRDELQGYLPKTYTFLKQEFDVYFDKANIVGDGTTAHMLALLTGLFEHEFPESRREFLTKENKPLIDNNHQTVLDRLQWLWKDFETIGYKTHYAEDTPIYGTFQYRLVGFGKNQPTNTYARTCFLSTNAASKAGCQHAR</sequence>
<comment type="caution">
    <text evidence="1">The sequence shown here is derived from an EMBL/GenBank/DDBJ whole genome shotgun (WGS) entry which is preliminary data.</text>
</comment>
<organism evidence="1 2">
    <name type="scientific">Cichlidogyrus casuarinus</name>
    <dbReference type="NCBI Taxonomy" id="1844966"/>
    <lineage>
        <taxon>Eukaryota</taxon>
        <taxon>Metazoa</taxon>
        <taxon>Spiralia</taxon>
        <taxon>Lophotrochozoa</taxon>
        <taxon>Platyhelminthes</taxon>
        <taxon>Monogenea</taxon>
        <taxon>Monopisthocotylea</taxon>
        <taxon>Dactylogyridea</taxon>
        <taxon>Ancyrocephalidae</taxon>
        <taxon>Cichlidogyrus</taxon>
    </lineage>
</organism>
<keyword evidence="2" id="KW-1185">Reference proteome</keyword>
<dbReference type="AlphaFoldDB" id="A0ABD2Q0L4"/>
<accession>A0ABD2Q0L4</accession>
<evidence type="ECO:0000313" key="1">
    <source>
        <dbReference type="EMBL" id="KAL3313074.1"/>
    </source>
</evidence>
<protein>
    <submittedName>
        <fullName evidence="1">Uncharacterized protein</fullName>
    </submittedName>
</protein>
<gene>
    <name evidence="1" type="ORF">Ciccas_008329</name>
</gene>
<name>A0ABD2Q0L4_9PLAT</name>
<dbReference type="InterPro" id="IPR004245">
    <property type="entry name" value="DUF229"/>
</dbReference>
<dbReference type="PANTHER" id="PTHR10974">
    <property type="entry name" value="FI08016P-RELATED"/>
    <property type="match status" value="1"/>
</dbReference>